<proteinExistence type="predicted"/>
<dbReference type="STRING" id="1314776.A0A166DIY3"/>
<dbReference type="PANTHER" id="PTHR43721">
    <property type="entry name" value="ELONGATION FACTOR TU-RELATED"/>
    <property type="match status" value="1"/>
</dbReference>
<dbReference type="PANTHER" id="PTHR43721:SF9">
    <property type="entry name" value="GTP-BINDING PROTEIN 1"/>
    <property type="match status" value="1"/>
</dbReference>
<sequence length="473" mass="51698">MFGEGDSESPRVASPWDPLISPPSASPLRSPSPLDNIPKLVPELQDGNIEYKLKLTDPSPERFLRLVTQLKWRLLEGGGQAYYELGVADSGQLIGLTREDLDRSLETLEMMAGEIAASVIVVKEIEVPKRLVEVARRAGGVKDMALAFKRRRRGRRVDDEYEDDETEVVTTTTEADTTTTDADDEDHLFVDSSSFSSPYMRSHPGRPAAQSSPFIHPRSSIEVDSNLLHPTPSSPPIAAKAVARSNSADLDDLQDLLFDLEISSVYKPLPSRPLRPSLVQSPFPDRRYTKKGTPPNKDKKDKKEKERMHNLYSDGKGRKARERRLRRDARRALDKSTSTEFLPSLSADQLVAEDEAASLSGVIPAISTLAAPISAISEIPPLPSLVAASSSLSSSLSTTSQAPDSTSGCIITSPRCHLLSEQSAEAAVIEADGEVVKIDDPLEPRFIVEALVVRKLSIEEAFLDFGGFSLMDG</sequence>
<feature type="region of interest" description="Disordered" evidence="1">
    <location>
        <begin position="1"/>
        <end position="37"/>
    </location>
</feature>
<evidence type="ECO:0000313" key="3">
    <source>
        <dbReference type="Proteomes" id="UP000076798"/>
    </source>
</evidence>
<feature type="compositionally biased region" description="Basic residues" evidence="1">
    <location>
        <begin position="318"/>
        <end position="329"/>
    </location>
</feature>
<name>A0A166DIY3_9AGAM</name>
<dbReference type="InterPro" id="IPR050055">
    <property type="entry name" value="EF-Tu_GTPase"/>
</dbReference>
<feature type="compositionally biased region" description="Low complexity" evidence="1">
    <location>
        <begin position="168"/>
        <end position="179"/>
    </location>
</feature>
<keyword evidence="3" id="KW-1185">Reference proteome</keyword>
<reference evidence="2 3" key="1">
    <citation type="journal article" date="2016" name="Mol. Biol. Evol.">
        <title>Comparative Genomics of Early-Diverging Mushroom-Forming Fungi Provides Insights into the Origins of Lignocellulose Decay Capabilities.</title>
        <authorList>
            <person name="Nagy L.G."/>
            <person name="Riley R."/>
            <person name="Tritt A."/>
            <person name="Adam C."/>
            <person name="Daum C."/>
            <person name="Floudas D."/>
            <person name="Sun H."/>
            <person name="Yadav J.S."/>
            <person name="Pangilinan J."/>
            <person name="Larsson K.H."/>
            <person name="Matsuura K."/>
            <person name="Barry K."/>
            <person name="Labutti K."/>
            <person name="Kuo R."/>
            <person name="Ohm R.A."/>
            <person name="Bhattacharya S.S."/>
            <person name="Shirouzu T."/>
            <person name="Yoshinaga Y."/>
            <person name="Martin F.M."/>
            <person name="Grigoriev I.V."/>
            <person name="Hibbett D.S."/>
        </authorList>
    </citation>
    <scope>NUCLEOTIDE SEQUENCE [LARGE SCALE GENOMIC DNA]</scope>
    <source>
        <strain evidence="2 3">HHB10207 ss-3</strain>
    </source>
</reference>
<dbReference type="OrthoDB" id="248233at2759"/>
<evidence type="ECO:0000256" key="1">
    <source>
        <dbReference type="SAM" id="MobiDB-lite"/>
    </source>
</evidence>
<organism evidence="2 3">
    <name type="scientific">Sistotremastrum suecicum HHB10207 ss-3</name>
    <dbReference type="NCBI Taxonomy" id="1314776"/>
    <lineage>
        <taxon>Eukaryota</taxon>
        <taxon>Fungi</taxon>
        <taxon>Dikarya</taxon>
        <taxon>Basidiomycota</taxon>
        <taxon>Agaricomycotina</taxon>
        <taxon>Agaricomycetes</taxon>
        <taxon>Sistotremastrales</taxon>
        <taxon>Sistotremastraceae</taxon>
        <taxon>Sistotremastrum</taxon>
    </lineage>
</organism>
<evidence type="ECO:0000313" key="2">
    <source>
        <dbReference type="EMBL" id="KZT38574.1"/>
    </source>
</evidence>
<dbReference type="AlphaFoldDB" id="A0A166DIY3"/>
<dbReference type="EMBL" id="KV428061">
    <property type="protein sequence ID" value="KZT38574.1"/>
    <property type="molecule type" value="Genomic_DNA"/>
</dbReference>
<feature type="region of interest" description="Disordered" evidence="1">
    <location>
        <begin position="269"/>
        <end position="338"/>
    </location>
</feature>
<gene>
    <name evidence="2" type="ORF">SISSUDRAFT_1119579</name>
</gene>
<dbReference type="Proteomes" id="UP000076798">
    <property type="component" value="Unassembled WGS sequence"/>
</dbReference>
<accession>A0A166DIY3</accession>
<feature type="region of interest" description="Disordered" evidence="1">
    <location>
        <begin position="155"/>
        <end position="179"/>
    </location>
</feature>
<feature type="compositionally biased region" description="Low complexity" evidence="1">
    <location>
        <begin position="269"/>
        <end position="278"/>
    </location>
</feature>
<feature type="compositionally biased region" description="Basic and acidic residues" evidence="1">
    <location>
        <begin position="296"/>
        <end position="309"/>
    </location>
</feature>
<dbReference type="GO" id="GO:0003746">
    <property type="term" value="F:translation elongation factor activity"/>
    <property type="evidence" value="ECO:0007669"/>
    <property type="project" value="TreeGrafter"/>
</dbReference>
<protein>
    <submittedName>
        <fullName evidence="2">Uncharacterized protein</fullName>
    </submittedName>
</protein>